<dbReference type="Proteomes" id="UP001149090">
    <property type="component" value="Unassembled WGS sequence"/>
</dbReference>
<evidence type="ECO:0000313" key="3">
    <source>
        <dbReference type="EMBL" id="KAJ5080038.1"/>
    </source>
</evidence>
<sequence>MIDIPFETNLNLNLNKNLNKNQNKKRQRRKSKFEIKPNYEETIQEEQPIKLRITDENQPPNQKEKKPRTKRQNHYSMKIVVSKENQNDKKKEEQKINPIISKENEQILKINPKKRQNNFTFQIQIPTKISSSQKKQENSQEEQKIIEQKEENIKDDPFFDTESLIDIDSQEDQEESFEENLENGKIQGLSRIFLSSILNYGSKNFDKDSSLIESITKNLNQELQSFLTNRSLNLELLNQTKNTLLNSKVDLKSKVSFVNLENQEDKKIPSLRIEIEKNSLLMIQIFLCGRSFQKKKHNWIQTKMDQIILDLPIVLINTKKQELIEESGILEWIQKRFDCLIHPLIFSPNEIMNFVQLWTQYIYTIKSKDLNSKAELLKEKNIIDLKEEENNSQKFIIQNYEQKDSPIQKKPFANQQSIEFVYSIPFIKGIDQINYLIPLDPIISLIESGLTSNEIIDLIENNFYSHFKIKVTNLNLIRVYFPEITIKNNGNLIFKCSNFAVSFLSHLFQII</sequence>
<keyword evidence="4" id="KW-1185">Reference proteome</keyword>
<feature type="coiled-coil region" evidence="1">
    <location>
        <begin position="131"/>
        <end position="187"/>
    </location>
</feature>
<feature type="region of interest" description="Disordered" evidence="2">
    <location>
        <begin position="18"/>
        <end position="75"/>
    </location>
</feature>
<name>A0A9Q0RHP7_ANAIG</name>
<evidence type="ECO:0000256" key="2">
    <source>
        <dbReference type="SAM" id="MobiDB-lite"/>
    </source>
</evidence>
<proteinExistence type="predicted"/>
<dbReference type="Pfam" id="PF13092">
    <property type="entry name" value="CENP-L"/>
    <property type="match status" value="1"/>
</dbReference>
<organism evidence="3 4">
    <name type="scientific">Anaeramoeba ignava</name>
    <name type="common">Anaerobic marine amoeba</name>
    <dbReference type="NCBI Taxonomy" id="1746090"/>
    <lineage>
        <taxon>Eukaryota</taxon>
        <taxon>Metamonada</taxon>
        <taxon>Anaeramoebidae</taxon>
        <taxon>Anaeramoeba</taxon>
    </lineage>
</organism>
<reference evidence="3" key="1">
    <citation type="submission" date="2022-10" db="EMBL/GenBank/DDBJ databases">
        <title>Novel sulphate-reducing endosymbionts in the free-living metamonad Anaeramoeba.</title>
        <authorList>
            <person name="Jerlstrom-Hultqvist J."/>
            <person name="Cepicka I."/>
            <person name="Gallot-Lavallee L."/>
            <person name="Salas-Leiva D."/>
            <person name="Curtis B.A."/>
            <person name="Zahonova K."/>
            <person name="Pipaliya S."/>
            <person name="Dacks J."/>
            <person name="Roger A.J."/>
        </authorList>
    </citation>
    <scope>NUCLEOTIDE SEQUENCE</scope>
    <source>
        <strain evidence="3">BMAN</strain>
    </source>
</reference>
<evidence type="ECO:0000313" key="4">
    <source>
        <dbReference type="Proteomes" id="UP001149090"/>
    </source>
</evidence>
<protein>
    <submittedName>
        <fullName evidence="3">Centromere protein l</fullName>
    </submittedName>
</protein>
<accession>A0A9Q0RHP7</accession>
<dbReference type="EMBL" id="JAPDFW010000015">
    <property type="protein sequence ID" value="KAJ5080038.1"/>
    <property type="molecule type" value="Genomic_DNA"/>
</dbReference>
<evidence type="ECO:0000256" key="1">
    <source>
        <dbReference type="SAM" id="Coils"/>
    </source>
</evidence>
<keyword evidence="1" id="KW-0175">Coiled coil</keyword>
<gene>
    <name evidence="3" type="ORF">M0811_14187</name>
</gene>
<feature type="compositionally biased region" description="Basic residues" evidence="2">
    <location>
        <begin position="22"/>
        <end position="31"/>
    </location>
</feature>
<dbReference type="InterPro" id="IPR025204">
    <property type="entry name" value="CENP-L"/>
</dbReference>
<comment type="caution">
    <text evidence="3">The sequence shown here is derived from an EMBL/GenBank/DDBJ whole genome shotgun (WGS) entry which is preliminary data.</text>
</comment>
<dbReference type="AlphaFoldDB" id="A0A9Q0RHP7"/>